<dbReference type="Proteomes" id="UP000474104">
    <property type="component" value="Unassembled WGS sequence"/>
</dbReference>
<dbReference type="PANTHER" id="PTHR30349">
    <property type="entry name" value="PHAGE INTEGRASE-RELATED"/>
    <property type="match status" value="1"/>
</dbReference>
<name>A0A9X5H733_9FIRM</name>
<evidence type="ECO:0000313" key="4">
    <source>
        <dbReference type="Proteomes" id="UP000474104"/>
    </source>
</evidence>
<dbReference type="RefSeq" id="WP_162205688.1">
    <property type="nucleotide sequence ID" value="NZ_VIRB01000082.1"/>
</dbReference>
<dbReference type="Pfam" id="PF00589">
    <property type="entry name" value="Phage_integrase"/>
    <property type="match status" value="1"/>
</dbReference>
<dbReference type="GO" id="GO:0006310">
    <property type="term" value="P:DNA recombination"/>
    <property type="evidence" value="ECO:0007669"/>
    <property type="project" value="UniProtKB-KW"/>
</dbReference>
<sequence>MLKEKAKPCAGLSEKVLNEMYSDGYSPKSVDHHVRPIYNRLARYCEEHFEGMYSVDAGEAFIRTIQRKNQSKEQTDLNRNSIERLNHALDGDFHWRPAKSKLKPYAASCYDAVVARYEAYLIQTGKTITNTRRHIHLIADFLSHMESAGITSLPMIKAEHIHERFAAANDKAGFRKAVKMFFRYACKYGLVENDNSRWIPTVPRHRPIPSVYTKDEIERILDSIDRTTSLGKRNYCMILIAARLGIRSCDIAGLKLEDIRHREGLIRIMQQKTDIPVEYPILDEIAEALKDYLDNARPGSDLPHVFLTQPRPAASALSTQGIYAVVSGAIARAGIDMSSRRHGAHALRSSLASHLLADGKTYPEIQQVLGHASPDAARHYIRVEAERLRECAIEVPVFPNELIAYFQERR</sequence>
<dbReference type="InterPro" id="IPR002104">
    <property type="entry name" value="Integrase_catalytic"/>
</dbReference>
<accession>A0A9X5H733</accession>
<dbReference type="GO" id="GO:0003677">
    <property type="term" value="F:DNA binding"/>
    <property type="evidence" value="ECO:0007669"/>
    <property type="project" value="InterPro"/>
</dbReference>
<protein>
    <submittedName>
        <fullName evidence="3">Tyrosine-type recombinase/integrase</fullName>
    </submittedName>
</protein>
<dbReference type="PROSITE" id="PS51898">
    <property type="entry name" value="TYR_RECOMBINASE"/>
    <property type="match status" value="1"/>
</dbReference>
<comment type="caution">
    <text evidence="3">The sequence shown here is derived from an EMBL/GenBank/DDBJ whole genome shotgun (WGS) entry which is preliminary data.</text>
</comment>
<feature type="domain" description="Tyr recombinase" evidence="2">
    <location>
        <begin position="207"/>
        <end position="393"/>
    </location>
</feature>
<dbReference type="SUPFAM" id="SSF56349">
    <property type="entry name" value="DNA breaking-rejoining enzymes"/>
    <property type="match status" value="1"/>
</dbReference>
<dbReference type="PANTHER" id="PTHR30349:SF81">
    <property type="entry name" value="TYROSINE RECOMBINASE XERC"/>
    <property type="match status" value="1"/>
</dbReference>
<evidence type="ECO:0000259" key="2">
    <source>
        <dbReference type="PROSITE" id="PS51898"/>
    </source>
</evidence>
<dbReference type="InterPro" id="IPR013762">
    <property type="entry name" value="Integrase-like_cat_sf"/>
</dbReference>
<dbReference type="InterPro" id="IPR050090">
    <property type="entry name" value="Tyrosine_recombinase_XerCD"/>
</dbReference>
<reference evidence="3 4" key="1">
    <citation type="submission" date="2019-07" db="EMBL/GenBank/DDBJ databases">
        <title>Draft genome sequences of 15 bacterial species constituting the stable defined intestinal microbiota of the GM15 gnotobiotic mouse model.</title>
        <authorList>
            <person name="Elie C."/>
            <person name="Mathieu A."/>
            <person name="Saliou A."/>
            <person name="Darnaud M."/>
            <person name="Leulier F."/>
            <person name="Tamellini A."/>
        </authorList>
    </citation>
    <scope>NUCLEOTIDE SEQUENCE [LARGE SCALE GENOMIC DNA]</scope>
    <source>
        <strain evidence="4">ASF 502</strain>
    </source>
</reference>
<dbReference type="Gene3D" id="1.10.443.10">
    <property type="entry name" value="Intergrase catalytic core"/>
    <property type="match status" value="1"/>
</dbReference>
<dbReference type="GO" id="GO:0015074">
    <property type="term" value="P:DNA integration"/>
    <property type="evidence" value="ECO:0007669"/>
    <property type="project" value="InterPro"/>
</dbReference>
<dbReference type="AlphaFoldDB" id="A0A9X5H733"/>
<dbReference type="EMBL" id="VIRB01000082">
    <property type="protein sequence ID" value="NDO69728.1"/>
    <property type="molecule type" value="Genomic_DNA"/>
</dbReference>
<gene>
    <name evidence="3" type="ORF">FMM80_13980</name>
</gene>
<evidence type="ECO:0000256" key="1">
    <source>
        <dbReference type="ARBA" id="ARBA00023172"/>
    </source>
</evidence>
<dbReference type="InterPro" id="IPR011010">
    <property type="entry name" value="DNA_brk_join_enz"/>
</dbReference>
<keyword evidence="1" id="KW-0233">DNA recombination</keyword>
<dbReference type="CDD" id="cd01188">
    <property type="entry name" value="INT_RitA_C_like"/>
    <property type="match status" value="1"/>
</dbReference>
<organism evidence="3 4">
    <name type="scientific">Schaedlerella arabinosiphila</name>
    <dbReference type="NCBI Taxonomy" id="2044587"/>
    <lineage>
        <taxon>Bacteria</taxon>
        <taxon>Bacillati</taxon>
        <taxon>Bacillota</taxon>
        <taxon>Clostridia</taxon>
        <taxon>Lachnospirales</taxon>
        <taxon>Lachnospiraceae</taxon>
        <taxon>Schaedlerella</taxon>
    </lineage>
</organism>
<evidence type="ECO:0000313" key="3">
    <source>
        <dbReference type="EMBL" id="NDO69728.1"/>
    </source>
</evidence>
<proteinExistence type="predicted"/>